<keyword evidence="3" id="KW-1185">Reference proteome</keyword>
<dbReference type="InterPro" id="IPR024264">
    <property type="entry name" value="DUF3786"/>
</dbReference>
<proteinExistence type="predicted"/>
<dbReference type="OrthoDB" id="5418701at2"/>
<dbReference type="RefSeq" id="WP_124326991.1">
    <property type="nucleotide sequence ID" value="NZ_BEXT01000001.1"/>
</dbReference>
<dbReference type="Proteomes" id="UP000288096">
    <property type="component" value="Unassembled WGS sequence"/>
</dbReference>
<evidence type="ECO:0000313" key="2">
    <source>
        <dbReference type="EMBL" id="GBC59479.1"/>
    </source>
</evidence>
<feature type="domain" description="DUF3786" evidence="1">
    <location>
        <begin position="23"/>
        <end position="199"/>
    </location>
</feature>
<gene>
    <name evidence="2" type="ORF">DENIS_0418</name>
</gene>
<reference evidence="3" key="1">
    <citation type="submission" date="2017-11" db="EMBL/GenBank/DDBJ databases">
        <authorList>
            <person name="Watanabe M."/>
            <person name="Kojima H."/>
        </authorList>
    </citation>
    <scope>NUCLEOTIDE SEQUENCE [LARGE SCALE GENOMIC DNA]</scope>
    <source>
        <strain evidence="3">Tokyo 01</strain>
    </source>
</reference>
<dbReference type="AlphaFoldDB" id="A0A401FR88"/>
<dbReference type="Pfam" id="PF12654">
    <property type="entry name" value="DUF3786"/>
    <property type="match status" value="1"/>
</dbReference>
<reference evidence="3" key="2">
    <citation type="submission" date="2019-01" db="EMBL/GenBank/DDBJ databases">
        <title>Genome sequence of Desulfonema ishimotonii strain Tokyo 01.</title>
        <authorList>
            <person name="Fukui M."/>
        </authorList>
    </citation>
    <scope>NUCLEOTIDE SEQUENCE [LARGE SCALE GENOMIC DNA]</scope>
    <source>
        <strain evidence="3">Tokyo 01</strain>
    </source>
</reference>
<dbReference type="EMBL" id="BEXT01000001">
    <property type="protein sequence ID" value="GBC59479.1"/>
    <property type="molecule type" value="Genomic_DNA"/>
</dbReference>
<organism evidence="2 3">
    <name type="scientific">Desulfonema ishimotonii</name>
    <dbReference type="NCBI Taxonomy" id="45657"/>
    <lineage>
        <taxon>Bacteria</taxon>
        <taxon>Pseudomonadati</taxon>
        <taxon>Thermodesulfobacteriota</taxon>
        <taxon>Desulfobacteria</taxon>
        <taxon>Desulfobacterales</taxon>
        <taxon>Desulfococcaceae</taxon>
        <taxon>Desulfonema</taxon>
    </lineage>
</organism>
<evidence type="ECO:0000313" key="3">
    <source>
        <dbReference type="Proteomes" id="UP000288096"/>
    </source>
</evidence>
<comment type="caution">
    <text evidence="2">The sequence shown here is derived from an EMBL/GenBank/DDBJ whole genome shotgun (WGS) entry which is preliminary data.</text>
</comment>
<evidence type="ECO:0000259" key="1">
    <source>
        <dbReference type="Pfam" id="PF12654"/>
    </source>
</evidence>
<sequence>MSHDSEIFEKYYNDYCNRIAEIDFALIKDKIGVEHDGDQMVIRFFSSDYIISGKGISDASGRRPDYMICVILAKYILLCPDQFHRYTEWVSFKDFKRTSHFTNVNYFSSDTEQVILKHFSGKLDDLADASEKMGGFRPEVDMAYDLSMQFDVLPRISLLLLFNDSDEEFPAQCTVLFQKHAEYYLDPESLAMTSAILAKRLQETSQDF</sequence>
<accession>A0A401FR88</accession>
<name>A0A401FR88_9BACT</name>
<protein>
    <recommendedName>
        <fullName evidence="1">DUF3786 domain-containing protein</fullName>
    </recommendedName>
</protein>